<dbReference type="EMBL" id="BKCJ011411869">
    <property type="protein sequence ID" value="GFD31228.1"/>
    <property type="molecule type" value="Genomic_DNA"/>
</dbReference>
<proteinExistence type="predicted"/>
<protein>
    <submittedName>
        <fullName evidence="1">Uncharacterized protein</fullName>
    </submittedName>
</protein>
<reference evidence="1" key="1">
    <citation type="journal article" date="2019" name="Sci. Rep.">
        <title>Draft genome of Tanacetum cinerariifolium, the natural source of mosquito coil.</title>
        <authorList>
            <person name="Yamashiro T."/>
            <person name="Shiraishi A."/>
            <person name="Satake H."/>
            <person name="Nakayama K."/>
        </authorList>
    </citation>
    <scope>NUCLEOTIDE SEQUENCE</scope>
</reference>
<gene>
    <name evidence="1" type="ORF">Tci_903197</name>
</gene>
<organism evidence="1">
    <name type="scientific">Tanacetum cinerariifolium</name>
    <name type="common">Dalmatian daisy</name>
    <name type="synonym">Chrysanthemum cinerariifolium</name>
    <dbReference type="NCBI Taxonomy" id="118510"/>
    <lineage>
        <taxon>Eukaryota</taxon>
        <taxon>Viridiplantae</taxon>
        <taxon>Streptophyta</taxon>
        <taxon>Embryophyta</taxon>
        <taxon>Tracheophyta</taxon>
        <taxon>Spermatophyta</taxon>
        <taxon>Magnoliopsida</taxon>
        <taxon>eudicotyledons</taxon>
        <taxon>Gunneridae</taxon>
        <taxon>Pentapetalae</taxon>
        <taxon>asterids</taxon>
        <taxon>campanulids</taxon>
        <taxon>Asterales</taxon>
        <taxon>Asteraceae</taxon>
        <taxon>Asteroideae</taxon>
        <taxon>Anthemideae</taxon>
        <taxon>Anthemidinae</taxon>
        <taxon>Tanacetum</taxon>
    </lineage>
</organism>
<accession>A0A699VBY2</accession>
<sequence>MKSIRTKLALLISGEASPVELGGSGCLAFSAWYPAPRVYDIYIQLCLRDTVEARPPSVLLHDMLWSRVSSSGLLALEEVVSVPDICNALPCLFYMG</sequence>
<dbReference type="AlphaFoldDB" id="A0A699VBY2"/>
<name>A0A699VBY2_TANCI</name>
<evidence type="ECO:0000313" key="1">
    <source>
        <dbReference type="EMBL" id="GFD31228.1"/>
    </source>
</evidence>
<comment type="caution">
    <text evidence="1">The sequence shown here is derived from an EMBL/GenBank/DDBJ whole genome shotgun (WGS) entry which is preliminary data.</text>
</comment>